<evidence type="ECO:0000313" key="3">
    <source>
        <dbReference type="Proteomes" id="UP000289996"/>
    </source>
</evidence>
<evidence type="ECO:0000259" key="1">
    <source>
        <dbReference type="Pfam" id="PF00248"/>
    </source>
</evidence>
<dbReference type="GO" id="GO:0016491">
    <property type="term" value="F:oxidoreductase activity"/>
    <property type="evidence" value="ECO:0007669"/>
    <property type="project" value="InterPro"/>
</dbReference>
<dbReference type="GO" id="GO:0005829">
    <property type="term" value="C:cytosol"/>
    <property type="evidence" value="ECO:0007669"/>
    <property type="project" value="TreeGrafter"/>
</dbReference>
<evidence type="ECO:0000313" key="2">
    <source>
        <dbReference type="EMBL" id="VDG28778.1"/>
    </source>
</evidence>
<dbReference type="AlphaFoldDB" id="A0A660E8N4"/>
<dbReference type="PANTHER" id="PTHR43364">
    <property type="entry name" value="NADH-SPECIFIC METHYLGLYOXAL REDUCTASE-RELATED"/>
    <property type="match status" value="1"/>
</dbReference>
<dbReference type="SUPFAM" id="SSF51430">
    <property type="entry name" value="NAD(P)-linked oxidoreductase"/>
    <property type="match status" value="1"/>
</dbReference>
<dbReference type="PANTHER" id="PTHR43364:SF1">
    <property type="entry name" value="OXIDOREDUCTASE YDHF"/>
    <property type="match status" value="1"/>
</dbReference>
<accession>A0A660E8N4</accession>
<organism evidence="2 3">
    <name type="scientific">Lactiplantibacillus mudanjiangensis</name>
    <dbReference type="NCBI Taxonomy" id="1296538"/>
    <lineage>
        <taxon>Bacteria</taxon>
        <taxon>Bacillati</taxon>
        <taxon>Bacillota</taxon>
        <taxon>Bacilli</taxon>
        <taxon>Lactobacillales</taxon>
        <taxon>Lactobacillaceae</taxon>
        <taxon>Lactiplantibacillus</taxon>
    </lineage>
</organism>
<dbReference type="InterPro" id="IPR020471">
    <property type="entry name" value="AKR"/>
</dbReference>
<dbReference type="OrthoDB" id="9773828at2"/>
<dbReference type="RefSeq" id="WP_130851854.1">
    <property type="nucleotide sequence ID" value="NZ_UYIG01000124.1"/>
</dbReference>
<reference evidence="2 3" key="1">
    <citation type="submission" date="2018-11" db="EMBL/GenBank/DDBJ databases">
        <authorList>
            <person name="Wuyts S."/>
        </authorList>
    </citation>
    <scope>NUCLEOTIDE SEQUENCE [LARGE SCALE GENOMIC DNA]</scope>
    <source>
        <strain evidence="2">Lactobacillus mudanjiangensis AMBF249</strain>
    </source>
</reference>
<dbReference type="InterPro" id="IPR023210">
    <property type="entry name" value="NADP_OxRdtase_dom"/>
</dbReference>
<protein>
    <submittedName>
        <fullName evidence="2">Oxidoreductase [Lactobacillus plantarum JDM1]</fullName>
    </submittedName>
</protein>
<proteinExistence type="predicted"/>
<name>A0A660E8N4_9LACO</name>
<dbReference type="Proteomes" id="UP000289996">
    <property type="component" value="Unassembled WGS sequence"/>
</dbReference>
<dbReference type="InterPro" id="IPR036812">
    <property type="entry name" value="NAD(P)_OxRdtase_dom_sf"/>
</dbReference>
<dbReference type="InterPro" id="IPR050523">
    <property type="entry name" value="AKR_Detox_Biosynth"/>
</dbReference>
<feature type="domain" description="NADP-dependent oxidoreductase" evidence="1">
    <location>
        <begin position="16"/>
        <end position="294"/>
    </location>
</feature>
<sequence length="306" mass="33686">MKMITLGPTTRQVSAVALGVMRMNALTAEQATTILKTAVDQGINYIDTADIYGGGQSSTLLGTAIKQSHLARDQFYLQSKGGIVPGKRYDFSKEHLIASVDAELQRLGVDYLDTLLLHRPDALMDPAEVAAAFDDLQATGKVRYFGVSNFNPQQVDLLQAAVSQKLIINQLQFGLMHTGAIDFGFHTNMQDERSINHDGGIIEYSRLHQMTIQAWSPYQYGTFAGIFLDNPKFPELNAALQTLADTYNTTKGAIATAWILRHPAHFQVILGTMNPTHLTENAAGTEVTLSRQDWYDLYLAAGHDLP</sequence>
<dbReference type="Pfam" id="PF00248">
    <property type="entry name" value="Aldo_ket_red"/>
    <property type="match status" value="1"/>
</dbReference>
<keyword evidence="3" id="KW-1185">Reference proteome</keyword>
<dbReference type="Gene3D" id="3.20.20.100">
    <property type="entry name" value="NADP-dependent oxidoreductase domain"/>
    <property type="match status" value="1"/>
</dbReference>
<dbReference type="CDD" id="cd19092">
    <property type="entry name" value="AKR_BsYcsN_EcYdhF-like"/>
    <property type="match status" value="1"/>
</dbReference>
<dbReference type="EMBL" id="UYIG01000124">
    <property type="protein sequence ID" value="VDG28778.1"/>
    <property type="molecule type" value="Genomic_DNA"/>
</dbReference>
<gene>
    <name evidence="2" type="ORF">MUDAN_MDHGFNIF_03179</name>
</gene>
<dbReference type="PRINTS" id="PR00069">
    <property type="entry name" value="ALDKETRDTASE"/>
</dbReference>